<evidence type="ECO:0000313" key="1">
    <source>
        <dbReference type="EMBL" id="PKI52798.1"/>
    </source>
</evidence>
<proteinExistence type="predicted"/>
<protein>
    <recommendedName>
        <fullName evidence="3">Retrotransposon Copia-like N-terminal domain-containing protein</fullName>
    </recommendedName>
</protein>
<sequence>MEESKGSMFKLNITNYSIWKSRTEDLLFYRDLYDPIEGDSAKPKDKDDKARERANRKTIGLIRHWVDNRIYHHVAHETNAKALWDKLANLYARKTPQNKVFLVKKLIHLRYHDGGDMAVHMSNFQDIVNQLTNLVLVPRGATEAKKEQKFKISYP</sequence>
<organism evidence="1 2">
    <name type="scientific">Punica granatum</name>
    <name type="common">Pomegranate</name>
    <dbReference type="NCBI Taxonomy" id="22663"/>
    <lineage>
        <taxon>Eukaryota</taxon>
        <taxon>Viridiplantae</taxon>
        <taxon>Streptophyta</taxon>
        <taxon>Embryophyta</taxon>
        <taxon>Tracheophyta</taxon>
        <taxon>Spermatophyta</taxon>
        <taxon>Magnoliopsida</taxon>
        <taxon>eudicotyledons</taxon>
        <taxon>Gunneridae</taxon>
        <taxon>Pentapetalae</taxon>
        <taxon>rosids</taxon>
        <taxon>malvids</taxon>
        <taxon>Myrtales</taxon>
        <taxon>Lythraceae</taxon>
        <taxon>Punica</taxon>
    </lineage>
</organism>
<evidence type="ECO:0000313" key="2">
    <source>
        <dbReference type="Proteomes" id="UP000233551"/>
    </source>
</evidence>
<dbReference type="Proteomes" id="UP000233551">
    <property type="component" value="Unassembled WGS sequence"/>
</dbReference>
<dbReference type="AlphaFoldDB" id="A0A2I0J992"/>
<name>A0A2I0J992_PUNGR</name>
<gene>
    <name evidence="1" type="ORF">CRG98_026798</name>
</gene>
<comment type="caution">
    <text evidence="1">The sequence shown here is derived from an EMBL/GenBank/DDBJ whole genome shotgun (WGS) entry which is preliminary data.</text>
</comment>
<dbReference type="Pfam" id="PF14223">
    <property type="entry name" value="Retrotran_gag_2"/>
    <property type="match status" value="1"/>
</dbReference>
<accession>A0A2I0J992</accession>
<evidence type="ECO:0008006" key="3">
    <source>
        <dbReference type="Google" id="ProtNLM"/>
    </source>
</evidence>
<reference evidence="1 2" key="1">
    <citation type="submission" date="2017-11" db="EMBL/GenBank/DDBJ databases">
        <title>De-novo sequencing of pomegranate (Punica granatum L.) genome.</title>
        <authorList>
            <person name="Akparov Z."/>
            <person name="Amiraslanov A."/>
            <person name="Hajiyeva S."/>
            <person name="Abbasov M."/>
            <person name="Kaur K."/>
            <person name="Hamwieh A."/>
            <person name="Solovyev V."/>
            <person name="Salamov A."/>
            <person name="Braich B."/>
            <person name="Kosarev P."/>
            <person name="Mahmoud A."/>
            <person name="Hajiyev E."/>
            <person name="Babayeva S."/>
            <person name="Izzatullayeva V."/>
            <person name="Mammadov A."/>
            <person name="Mammadov A."/>
            <person name="Sharifova S."/>
            <person name="Ojaghi J."/>
            <person name="Eynullazada K."/>
            <person name="Bayramov B."/>
            <person name="Abdulazimova A."/>
            <person name="Shahmuradov I."/>
        </authorList>
    </citation>
    <scope>NUCLEOTIDE SEQUENCE [LARGE SCALE GENOMIC DNA]</scope>
    <source>
        <strain evidence="2">cv. AG2017</strain>
        <tissue evidence="1">Leaf</tissue>
    </source>
</reference>
<keyword evidence="2" id="KW-1185">Reference proteome</keyword>
<dbReference type="EMBL" id="PGOL01001895">
    <property type="protein sequence ID" value="PKI52798.1"/>
    <property type="molecule type" value="Genomic_DNA"/>
</dbReference>